<dbReference type="SUPFAM" id="SSF54197">
    <property type="entry name" value="HIT-like"/>
    <property type="match status" value="1"/>
</dbReference>
<feature type="domain" description="ATP adenylyltransferase C-terminal" evidence="3">
    <location>
        <begin position="200"/>
        <end position="309"/>
    </location>
</feature>
<dbReference type="GO" id="GO:0003877">
    <property type="term" value="F:ATP:ADP adenylyltransferase activity"/>
    <property type="evidence" value="ECO:0007669"/>
    <property type="project" value="InterPro"/>
</dbReference>
<evidence type="ECO:0000256" key="2">
    <source>
        <dbReference type="SAM" id="MobiDB-lite"/>
    </source>
</evidence>
<dbReference type="InterPro" id="IPR043171">
    <property type="entry name" value="Ap4A_phos1/2-like"/>
</dbReference>
<dbReference type="PANTHER" id="PTHR38420">
    <property type="entry name" value="AP-4-A PHOSPHORYLASE II"/>
    <property type="match status" value="1"/>
</dbReference>
<dbReference type="AlphaFoldDB" id="A0A0C4YH58"/>
<dbReference type="Pfam" id="PF09830">
    <property type="entry name" value="ATP_transf"/>
    <property type="match status" value="1"/>
</dbReference>
<dbReference type="KEGG" id="cbw:RR42_s0419"/>
<dbReference type="GO" id="GO:0005524">
    <property type="term" value="F:ATP binding"/>
    <property type="evidence" value="ECO:0007669"/>
    <property type="project" value="InterPro"/>
</dbReference>
<evidence type="ECO:0000259" key="4">
    <source>
        <dbReference type="Pfam" id="PF19327"/>
    </source>
</evidence>
<reference evidence="5 6" key="1">
    <citation type="journal article" date="2015" name="Genome Announc.">
        <title>Complete Genome Sequence of Cupriavidus basilensis 4G11, Isolated from the Oak Ridge Field Research Center Site.</title>
        <authorList>
            <person name="Ray J."/>
            <person name="Waters R.J."/>
            <person name="Skerker J.M."/>
            <person name="Kuehl J.V."/>
            <person name="Price M.N."/>
            <person name="Huang J."/>
            <person name="Chakraborty R."/>
            <person name="Arkin A.P."/>
            <person name="Deutschbauer A."/>
        </authorList>
    </citation>
    <scope>NUCLEOTIDE SEQUENCE [LARGE SCALE GENOMIC DNA]</scope>
    <source>
        <strain evidence="5">4G11</strain>
    </source>
</reference>
<dbReference type="PANTHER" id="PTHR38420:SF1">
    <property type="entry name" value="PUTATIVE (AFU_ORTHOLOGUE AFUA_5G14690)-RELATED"/>
    <property type="match status" value="1"/>
</dbReference>
<dbReference type="Pfam" id="PF19327">
    <property type="entry name" value="Ap4A_phos_N"/>
    <property type="match status" value="1"/>
</dbReference>
<dbReference type="EMBL" id="CP010537">
    <property type="protein sequence ID" value="AJG22015.1"/>
    <property type="molecule type" value="Genomic_DNA"/>
</dbReference>
<dbReference type="InterPro" id="IPR045759">
    <property type="entry name" value="Ap4A_phos1/2_N"/>
</dbReference>
<protein>
    <submittedName>
        <fullName evidence="5">Ap4A phosphorylase II</fullName>
    </submittedName>
</protein>
<dbReference type="GO" id="GO:0009117">
    <property type="term" value="P:nucleotide metabolic process"/>
    <property type="evidence" value="ECO:0007669"/>
    <property type="project" value="InterPro"/>
</dbReference>
<feature type="compositionally biased region" description="Basic and acidic residues" evidence="2">
    <location>
        <begin position="60"/>
        <end position="73"/>
    </location>
</feature>
<accession>A0A0C4YH58</accession>
<evidence type="ECO:0000313" key="6">
    <source>
        <dbReference type="Proteomes" id="UP000031843"/>
    </source>
</evidence>
<sequence>MGQTMPHRSLQPGTLWPAILRQTEHALQCGALRPIETFQEGIDDGGVRFLVRQVSSLARKDRDRDEGHARQHDNAVPGNQAGADPFLPYDPDLFVADISETHLALLNKFNVLDHHLLIVTRRFESQDALLNLADFEALLACMAEFDGLGFYNGGAAAGASQRHKHLQLVPLPLASEGPALPIAPLLAAARMDGADGTVPGLAFSHAFAPLALSSARGPDLARTALARYRALLEAVGVRTIHVDGAPQPLAPYNLLVTPLGMLLVPRSAESVEGISVNTLGFAGSFFVRNEAQMRTIERLGPMAMLRQAAGPPLSSLASTGRK</sequence>
<feature type="active site" description="Nucleophile" evidence="1">
    <location>
        <position position="165"/>
    </location>
</feature>
<dbReference type="InterPro" id="IPR019200">
    <property type="entry name" value="ATP_adenylylTrfase_C"/>
</dbReference>
<dbReference type="Proteomes" id="UP000031843">
    <property type="component" value="Chromosome secondary"/>
</dbReference>
<dbReference type="InterPro" id="IPR009163">
    <property type="entry name" value="Ap4A_phos1/2"/>
</dbReference>
<feature type="region of interest" description="Disordered" evidence="2">
    <location>
        <begin position="60"/>
        <end position="82"/>
    </location>
</feature>
<dbReference type="PIRSF" id="PIRSF000846">
    <property type="entry name" value="ATP_adenylyltr"/>
    <property type="match status" value="1"/>
</dbReference>
<dbReference type="STRING" id="68895.RR42_s0419"/>
<evidence type="ECO:0000259" key="3">
    <source>
        <dbReference type="Pfam" id="PF09830"/>
    </source>
</evidence>
<keyword evidence="6" id="KW-1185">Reference proteome</keyword>
<name>A0A0C4YH58_9BURK</name>
<dbReference type="Gene3D" id="3.30.428.70">
    <property type="match status" value="1"/>
</dbReference>
<evidence type="ECO:0000313" key="5">
    <source>
        <dbReference type="EMBL" id="AJG22015.1"/>
    </source>
</evidence>
<dbReference type="InterPro" id="IPR036265">
    <property type="entry name" value="HIT-like_sf"/>
</dbReference>
<evidence type="ECO:0000256" key="1">
    <source>
        <dbReference type="PIRSR" id="PIRSR000846-1"/>
    </source>
</evidence>
<gene>
    <name evidence="5" type="ORF">RR42_s0419</name>
</gene>
<feature type="domain" description="Ap4A phosphorylase 1/2 N-terminal" evidence="4">
    <location>
        <begin position="7"/>
        <end position="187"/>
    </location>
</feature>
<proteinExistence type="predicted"/>
<organism evidence="5 6">
    <name type="scientific">Cupriavidus basilensis</name>
    <dbReference type="NCBI Taxonomy" id="68895"/>
    <lineage>
        <taxon>Bacteria</taxon>
        <taxon>Pseudomonadati</taxon>
        <taxon>Pseudomonadota</taxon>
        <taxon>Betaproteobacteria</taxon>
        <taxon>Burkholderiales</taxon>
        <taxon>Burkholderiaceae</taxon>
        <taxon>Cupriavidus</taxon>
    </lineage>
</organism>